<comment type="caution">
    <text evidence="1">The sequence shown here is derived from an EMBL/GenBank/DDBJ whole genome shotgun (WGS) entry which is preliminary data.</text>
</comment>
<dbReference type="EMBL" id="JAFCXS010000020">
    <property type="protein sequence ID" value="MBM0749298.1"/>
    <property type="molecule type" value="Genomic_DNA"/>
</dbReference>
<proteinExistence type="predicted"/>
<reference evidence="1 2" key="1">
    <citation type="submission" date="2021-01" db="EMBL/GenBank/DDBJ databases">
        <title>Complete genome sequence of Pantoea eucrina OB49, a heavy metal tolerant bacterium with PGPR potential isolated from wheat in Algeria.</title>
        <authorList>
            <person name="Lekired A."/>
            <person name="Ouzari I.H."/>
        </authorList>
    </citation>
    <scope>NUCLEOTIDE SEQUENCE [LARGE SCALE GENOMIC DNA]</scope>
    <source>
        <strain evidence="1 2">OB49</strain>
    </source>
</reference>
<name>A0ABS1ZBC3_9GAMM</name>
<protein>
    <submittedName>
        <fullName evidence="1">Type II toxin-antitoxin system MqsA family antitoxin</fullName>
    </submittedName>
</protein>
<evidence type="ECO:0000313" key="2">
    <source>
        <dbReference type="Proteomes" id="UP000809137"/>
    </source>
</evidence>
<dbReference type="InterPro" id="IPR032758">
    <property type="entry name" value="MqsA/HigA-2"/>
</dbReference>
<dbReference type="Gene3D" id="3.10.20.860">
    <property type="match status" value="1"/>
</dbReference>
<dbReference type="Proteomes" id="UP000809137">
    <property type="component" value="Unassembled WGS sequence"/>
</dbReference>
<dbReference type="Pfam" id="PF15731">
    <property type="entry name" value="MqsA_antitoxin"/>
    <property type="match status" value="1"/>
</dbReference>
<evidence type="ECO:0000313" key="1">
    <source>
        <dbReference type="EMBL" id="MBM0749298.1"/>
    </source>
</evidence>
<keyword evidence="2" id="KW-1185">Reference proteome</keyword>
<organism evidence="1 2">
    <name type="scientific">Pantoea eucrina</name>
    <dbReference type="NCBI Taxonomy" id="472693"/>
    <lineage>
        <taxon>Bacteria</taxon>
        <taxon>Pseudomonadati</taxon>
        <taxon>Pseudomonadota</taxon>
        <taxon>Gammaproteobacteria</taxon>
        <taxon>Enterobacterales</taxon>
        <taxon>Erwiniaceae</taxon>
        <taxon>Pantoea</taxon>
    </lineage>
</organism>
<accession>A0ABS1ZBC3</accession>
<gene>
    <name evidence="1" type="ORF">JJB79_18080</name>
</gene>
<dbReference type="RefSeq" id="WP_071668291.1">
    <property type="nucleotide sequence ID" value="NZ_CP189649.1"/>
</dbReference>
<sequence>MKCPACGSEAFVYDTRDVPLNTGNPDDIVPDVKGSHCMACAQVIMDKAEADSYLEKVNALEAAAADTK</sequence>